<dbReference type="OrthoDB" id="4838853at2759"/>
<evidence type="ECO:0000313" key="4">
    <source>
        <dbReference type="Proteomes" id="UP000749293"/>
    </source>
</evidence>
<dbReference type="PANTHER" id="PTHR42024:SF1">
    <property type="entry name" value="AMINO ACID PERMEASE_ SLC12A DOMAIN-CONTAINING PROTEIN"/>
    <property type="match status" value="1"/>
</dbReference>
<feature type="compositionally biased region" description="Gly residues" evidence="1">
    <location>
        <begin position="113"/>
        <end position="123"/>
    </location>
</feature>
<dbReference type="PANTHER" id="PTHR42024">
    <property type="entry name" value="AMINO ACID PERMEASE_ SLC12A DOMAIN-CONTAINING PROTEIN"/>
    <property type="match status" value="1"/>
</dbReference>
<feature type="transmembrane region" description="Helical" evidence="2">
    <location>
        <begin position="230"/>
        <end position="249"/>
    </location>
</feature>
<dbReference type="EMBL" id="JAANYQ010000010">
    <property type="protein sequence ID" value="KAF4122087.1"/>
    <property type="molecule type" value="Genomic_DNA"/>
</dbReference>
<feature type="transmembrane region" description="Helical" evidence="2">
    <location>
        <begin position="416"/>
        <end position="440"/>
    </location>
</feature>
<feature type="compositionally biased region" description="Basic and acidic residues" evidence="1">
    <location>
        <begin position="75"/>
        <end position="86"/>
    </location>
</feature>
<feature type="compositionally biased region" description="Basic and acidic residues" evidence="1">
    <location>
        <begin position="100"/>
        <end position="112"/>
    </location>
</feature>
<feature type="compositionally biased region" description="Polar residues" evidence="1">
    <location>
        <begin position="53"/>
        <end position="68"/>
    </location>
</feature>
<evidence type="ECO:0000313" key="3">
    <source>
        <dbReference type="EMBL" id="KAF4122087.1"/>
    </source>
</evidence>
<sequence length="463" mass="51378">MPEVRRSSNVTRTLSGASNAAAAAADAADEPSTPISPTASASVAAAAADQPSNVNSQPSGRVSTSTRLGSLVIQERSHDDSGNARNEDDDDDATATAQHPEQDTIYRAKDETAGGGGGGGGGSSLLPHSSATAADGLPRRSLSYALRPQAEAYYDSRAATRREWRRRGRTLEEYYNDNPDLLPQLPFTWRHGKRRWRLWFFAFIVFVDASAVPIALYFGLKYAGHVEEYIIFAVVTSIWGGPTYVEFAVRTLRLLKKEHFYRPLGSTSRWSSDMTTWASSLAIFVLTVLFIVGSAPHDAWNRVISMAAPSLLWTLGGVLFAITMLHRFNIRAPFRISSTSKGEKVLPGAYYFIEDVMAVNARCGRPYREALAARYRSSPRFRQMLYEQSMFWSVPSLILAAVLTVIAIIPQVPEDWGYGVCWVAPFLWMFVWGCISIRWCKKSMVRERLEWEAGINPDIVNNT</sequence>
<dbReference type="AlphaFoldDB" id="A0A9P5D0W7"/>
<evidence type="ECO:0000256" key="2">
    <source>
        <dbReference type="SAM" id="Phobius"/>
    </source>
</evidence>
<name>A0A9P5D0W7_9HYPO</name>
<feature type="transmembrane region" description="Helical" evidence="2">
    <location>
        <begin position="390"/>
        <end position="410"/>
    </location>
</feature>
<dbReference type="Proteomes" id="UP000749293">
    <property type="component" value="Unassembled WGS sequence"/>
</dbReference>
<protein>
    <submittedName>
        <fullName evidence="3">Uncharacterized protein</fullName>
    </submittedName>
</protein>
<feature type="transmembrane region" description="Helical" evidence="2">
    <location>
        <begin position="270"/>
        <end position="292"/>
    </location>
</feature>
<evidence type="ECO:0000256" key="1">
    <source>
        <dbReference type="SAM" id="MobiDB-lite"/>
    </source>
</evidence>
<comment type="caution">
    <text evidence="3">The sequence shown here is derived from an EMBL/GenBank/DDBJ whole genome shotgun (WGS) entry which is preliminary data.</text>
</comment>
<feature type="region of interest" description="Disordered" evidence="1">
    <location>
        <begin position="1"/>
        <end position="132"/>
    </location>
</feature>
<feature type="transmembrane region" description="Helical" evidence="2">
    <location>
        <begin position="304"/>
        <end position="325"/>
    </location>
</feature>
<keyword evidence="2" id="KW-1133">Transmembrane helix</keyword>
<reference evidence="3" key="1">
    <citation type="submission" date="2020-03" db="EMBL/GenBank/DDBJ databases">
        <title>Site-based positive gene gene selection in Geosmithia morbida across the United States reveals a broad range of putative effectors and factors for local host and environmental adapation.</title>
        <authorList>
            <person name="Onufrak A."/>
            <person name="Murdoch R.W."/>
            <person name="Gazis R."/>
            <person name="Huff M."/>
            <person name="Staton M."/>
            <person name="Klingeman W."/>
            <person name="Hadziabdic D."/>
        </authorList>
    </citation>
    <scope>NUCLEOTIDE SEQUENCE</scope>
    <source>
        <strain evidence="3">1262</strain>
    </source>
</reference>
<feature type="compositionally biased region" description="Polar residues" evidence="1">
    <location>
        <begin position="7"/>
        <end position="18"/>
    </location>
</feature>
<accession>A0A9P5D0W7</accession>
<keyword evidence="2" id="KW-0812">Transmembrane</keyword>
<organism evidence="3 4">
    <name type="scientific">Geosmithia morbida</name>
    <dbReference type="NCBI Taxonomy" id="1094350"/>
    <lineage>
        <taxon>Eukaryota</taxon>
        <taxon>Fungi</taxon>
        <taxon>Dikarya</taxon>
        <taxon>Ascomycota</taxon>
        <taxon>Pezizomycotina</taxon>
        <taxon>Sordariomycetes</taxon>
        <taxon>Hypocreomycetidae</taxon>
        <taxon>Hypocreales</taxon>
        <taxon>Bionectriaceae</taxon>
        <taxon>Geosmithia</taxon>
    </lineage>
</organism>
<dbReference type="RefSeq" id="XP_035320739.1">
    <property type="nucleotide sequence ID" value="XM_035469645.1"/>
</dbReference>
<gene>
    <name evidence="3" type="ORF">GMORB2_7680</name>
</gene>
<feature type="compositionally biased region" description="Low complexity" evidence="1">
    <location>
        <begin position="20"/>
        <end position="52"/>
    </location>
</feature>
<dbReference type="GeneID" id="55973903"/>
<proteinExistence type="predicted"/>
<feature type="transmembrane region" description="Helical" evidence="2">
    <location>
        <begin position="198"/>
        <end position="218"/>
    </location>
</feature>
<keyword evidence="2" id="KW-0472">Membrane</keyword>
<keyword evidence="4" id="KW-1185">Reference proteome</keyword>